<dbReference type="CDD" id="cd14798">
    <property type="entry name" value="RX-CC_like"/>
    <property type="match status" value="1"/>
</dbReference>
<dbReference type="GO" id="GO:0006952">
    <property type="term" value="P:defense response"/>
    <property type="evidence" value="ECO:0007669"/>
    <property type="project" value="UniProtKB-KW"/>
</dbReference>
<dbReference type="AlphaFoldDB" id="A0A6A6L8Q7"/>
<proteinExistence type="predicted"/>
<evidence type="ECO:0000313" key="5">
    <source>
        <dbReference type="EMBL" id="KAF2296426.1"/>
    </source>
</evidence>
<accession>A0A6A6L8Q7</accession>
<dbReference type="Gene3D" id="1.20.5.4130">
    <property type="match status" value="1"/>
</dbReference>
<keyword evidence="6" id="KW-1185">Reference proteome</keyword>
<dbReference type="EMBL" id="JAAGAX010000013">
    <property type="protein sequence ID" value="KAF2296426.1"/>
    <property type="molecule type" value="Genomic_DNA"/>
</dbReference>
<organism evidence="5 6">
    <name type="scientific">Hevea brasiliensis</name>
    <name type="common">Para rubber tree</name>
    <name type="synonym">Siphonia brasiliensis</name>
    <dbReference type="NCBI Taxonomy" id="3981"/>
    <lineage>
        <taxon>Eukaryota</taxon>
        <taxon>Viridiplantae</taxon>
        <taxon>Streptophyta</taxon>
        <taxon>Embryophyta</taxon>
        <taxon>Tracheophyta</taxon>
        <taxon>Spermatophyta</taxon>
        <taxon>Magnoliopsida</taxon>
        <taxon>eudicotyledons</taxon>
        <taxon>Gunneridae</taxon>
        <taxon>Pentapetalae</taxon>
        <taxon>rosids</taxon>
        <taxon>fabids</taxon>
        <taxon>Malpighiales</taxon>
        <taxon>Euphorbiaceae</taxon>
        <taxon>Crotonoideae</taxon>
        <taxon>Micrandreae</taxon>
        <taxon>Hevea</taxon>
    </lineage>
</organism>
<keyword evidence="2" id="KW-0547">Nucleotide-binding</keyword>
<evidence type="ECO:0000256" key="2">
    <source>
        <dbReference type="ARBA" id="ARBA00022741"/>
    </source>
</evidence>
<evidence type="ECO:0000259" key="4">
    <source>
        <dbReference type="Pfam" id="PF18052"/>
    </source>
</evidence>
<evidence type="ECO:0000256" key="3">
    <source>
        <dbReference type="ARBA" id="ARBA00022821"/>
    </source>
</evidence>
<sequence length="172" mass="19495">MTDMISSFVVDAAISRVVSLITDEIMLAWNLKDDLKGLQESLTMIRAVLQDAEEQQTKRKPVRLWLKKLQDVAYEAEDVLDELGYENLRRLKCKTNPERRILEEMLQTLNANMGGLTNKDAILQQLEKALEGKKFLLVLDDERVLGNGTSAPLDLDLEAIGKEIAKNVEECH</sequence>
<name>A0A6A6L8Q7_HEVBR</name>
<gene>
    <name evidence="5" type="ORF">GH714_037891</name>
</gene>
<dbReference type="InterPro" id="IPR038005">
    <property type="entry name" value="RX-like_CC"/>
</dbReference>
<dbReference type="GO" id="GO:0000166">
    <property type="term" value="F:nucleotide binding"/>
    <property type="evidence" value="ECO:0007669"/>
    <property type="project" value="UniProtKB-KW"/>
</dbReference>
<reference evidence="5 6" key="1">
    <citation type="journal article" date="2020" name="Mol. Plant">
        <title>The Chromosome-Based Rubber Tree Genome Provides New Insights into Spurge Genome Evolution and Rubber Biosynthesis.</title>
        <authorList>
            <person name="Liu J."/>
            <person name="Shi C."/>
            <person name="Shi C.C."/>
            <person name="Li W."/>
            <person name="Zhang Q.J."/>
            <person name="Zhang Y."/>
            <person name="Li K."/>
            <person name="Lu H.F."/>
            <person name="Shi C."/>
            <person name="Zhu S.T."/>
            <person name="Xiao Z.Y."/>
            <person name="Nan H."/>
            <person name="Yue Y."/>
            <person name="Zhu X.G."/>
            <person name="Wu Y."/>
            <person name="Hong X.N."/>
            <person name="Fan G.Y."/>
            <person name="Tong Y."/>
            <person name="Zhang D."/>
            <person name="Mao C.L."/>
            <person name="Liu Y.L."/>
            <person name="Hao S.J."/>
            <person name="Liu W.Q."/>
            <person name="Lv M.Q."/>
            <person name="Zhang H.B."/>
            <person name="Liu Y."/>
            <person name="Hu-Tang G.R."/>
            <person name="Wang J.P."/>
            <person name="Wang J.H."/>
            <person name="Sun Y.H."/>
            <person name="Ni S.B."/>
            <person name="Chen W.B."/>
            <person name="Zhang X.C."/>
            <person name="Jiao Y.N."/>
            <person name="Eichler E.E."/>
            <person name="Li G.H."/>
            <person name="Liu X."/>
            <person name="Gao L.Z."/>
        </authorList>
    </citation>
    <scope>NUCLEOTIDE SEQUENCE [LARGE SCALE GENOMIC DNA]</scope>
    <source>
        <strain evidence="6">cv. GT1</strain>
        <tissue evidence="5">Leaf</tissue>
    </source>
</reference>
<evidence type="ECO:0000256" key="1">
    <source>
        <dbReference type="ARBA" id="ARBA00022737"/>
    </source>
</evidence>
<evidence type="ECO:0000313" key="6">
    <source>
        <dbReference type="Proteomes" id="UP000467840"/>
    </source>
</evidence>
<keyword evidence="1" id="KW-0677">Repeat</keyword>
<feature type="domain" description="Disease resistance N-terminal" evidence="4">
    <location>
        <begin position="9"/>
        <end position="92"/>
    </location>
</feature>
<dbReference type="InterPro" id="IPR041118">
    <property type="entry name" value="Rx_N"/>
</dbReference>
<dbReference type="Proteomes" id="UP000467840">
    <property type="component" value="Chromosome 7"/>
</dbReference>
<protein>
    <recommendedName>
        <fullName evidence="4">Disease resistance N-terminal domain-containing protein</fullName>
    </recommendedName>
</protein>
<keyword evidence="3" id="KW-0611">Plant defense</keyword>
<dbReference type="Pfam" id="PF18052">
    <property type="entry name" value="Rx_N"/>
    <property type="match status" value="1"/>
</dbReference>
<comment type="caution">
    <text evidence="5">The sequence shown here is derived from an EMBL/GenBank/DDBJ whole genome shotgun (WGS) entry which is preliminary data.</text>
</comment>